<dbReference type="EMBL" id="GGEC01072712">
    <property type="protein sequence ID" value="MBX53196.1"/>
    <property type="molecule type" value="Transcribed_RNA"/>
</dbReference>
<proteinExistence type="predicted"/>
<reference evidence="1" key="1">
    <citation type="submission" date="2018-02" db="EMBL/GenBank/DDBJ databases">
        <title>Rhizophora mucronata_Transcriptome.</title>
        <authorList>
            <person name="Meera S.P."/>
            <person name="Sreeshan A."/>
            <person name="Augustine A."/>
        </authorList>
    </citation>
    <scope>NUCLEOTIDE SEQUENCE</scope>
    <source>
        <tissue evidence="1">Leaf</tissue>
    </source>
</reference>
<evidence type="ECO:0000313" key="1">
    <source>
        <dbReference type="EMBL" id="MBX53196.1"/>
    </source>
</evidence>
<organism evidence="1">
    <name type="scientific">Rhizophora mucronata</name>
    <name type="common">Asiatic mangrove</name>
    <dbReference type="NCBI Taxonomy" id="61149"/>
    <lineage>
        <taxon>Eukaryota</taxon>
        <taxon>Viridiplantae</taxon>
        <taxon>Streptophyta</taxon>
        <taxon>Embryophyta</taxon>
        <taxon>Tracheophyta</taxon>
        <taxon>Spermatophyta</taxon>
        <taxon>Magnoliopsida</taxon>
        <taxon>eudicotyledons</taxon>
        <taxon>Gunneridae</taxon>
        <taxon>Pentapetalae</taxon>
        <taxon>rosids</taxon>
        <taxon>fabids</taxon>
        <taxon>Malpighiales</taxon>
        <taxon>Rhizophoraceae</taxon>
        <taxon>Rhizophora</taxon>
    </lineage>
</organism>
<accession>A0A2P2PEP1</accession>
<sequence>MILTISWGRKRKDRKKTYTLPLQV</sequence>
<name>A0A2P2PEP1_RHIMU</name>
<protein>
    <submittedName>
        <fullName evidence="1">Uncharacterized protein</fullName>
    </submittedName>
</protein>
<dbReference type="AlphaFoldDB" id="A0A2P2PEP1"/>